<dbReference type="InterPro" id="IPR002110">
    <property type="entry name" value="Ankyrin_rpt"/>
</dbReference>
<keyword evidence="1" id="KW-0677">Repeat</keyword>
<dbReference type="OrthoDB" id="188462at2759"/>
<dbReference type="Gene3D" id="1.25.40.20">
    <property type="entry name" value="Ankyrin repeat-containing domain"/>
    <property type="match status" value="1"/>
</dbReference>
<dbReference type="AlphaFoldDB" id="A0A9W7KSR3"/>
<gene>
    <name evidence="5" type="ORF">TrRE_jg9978</name>
</gene>
<proteinExistence type="predicted"/>
<evidence type="ECO:0000256" key="3">
    <source>
        <dbReference type="PROSITE-ProRule" id="PRU00023"/>
    </source>
</evidence>
<dbReference type="SUPFAM" id="SSF48403">
    <property type="entry name" value="Ankyrin repeat"/>
    <property type="match status" value="1"/>
</dbReference>
<evidence type="ECO:0000313" key="6">
    <source>
        <dbReference type="Proteomes" id="UP001165082"/>
    </source>
</evidence>
<reference evidence="5" key="1">
    <citation type="submission" date="2022-07" db="EMBL/GenBank/DDBJ databases">
        <title>Genome analysis of Parmales, a sister group of diatoms, reveals the evolutionary specialization of diatoms from phago-mixotrophs to photoautotrophs.</title>
        <authorList>
            <person name="Ban H."/>
            <person name="Sato S."/>
            <person name="Yoshikawa S."/>
            <person name="Kazumasa Y."/>
            <person name="Nakamura Y."/>
            <person name="Ichinomiya M."/>
            <person name="Saitoh K."/>
            <person name="Sato N."/>
            <person name="Blanc-Mathieu R."/>
            <person name="Endo H."/>
            <person name="Kuwata A."/>
            <person name="Ogata H."/>
        </authorList>
    </citation>
    <scope>NUCLEOTIDE SEQUENCE</scope>
</reference>
<dbReference type="PROSITE" id="PS50088">
    <property type="entry name" value="ANK_REPEAT"/>
    <property type="match status" value="3"/>
</dbReference>
<dbReference type="SMART" id="SM00248">
    <property type="entry name" value="ANK"/>
    <property type="match status" value="3"/>
</dbReference>
<sequence>MAEKEDDPFFSDEEEEEEVIDPNTLGGDLYKAIEKNQTDVAVEFLDMGVPVDYLPESADENNNENNNKASVWSMLHWAAYHGNIEVTENLLANGAGDTYKSSKMQSRLSLESGRPSPGVLSIFLSTPLHLASSRGHLRCVWLLLQVGYSVDDTDKAGNTPLHLAAAGGYKDVVQCLCDHAADVWKR</sequence>
<keyword evidence="2 3" id="KW-0040">ANK repeat</keyword>
<dbReference type="PANTHER" id="PTHR24173">
    <property type="entry name" value="ANKYRIN REPEAT CONTAINING"/>
    <property type="match status" value="1"/>
</dbReference>
<feature type="repeat" description="ANK" evidence="3">
    <location>
        <begin position="123"/>
        <end position="155"/>
    </location>
</feature>
<organism evidence="5 6">
    <name type="scientific">Triparma retinervis</name>
    <dbReference type="NCBI Taxonomy" id="2557542"/>
    <lineage>
        <taxon>Eukaryota</taxon>
        <taxon>Sar</taxon>
        <taxon>Stramenopiles</taxon>
        <taxon>Ochrophyta</taxon>
        <taxon>Bolidophyceae</taxon>
        <taxon>Parmales</taxon>
        <taxon>Triparmaceae</taxon>
        <taxon>Triparma</taxon>
    </lineage>
</organism>
<dbReference type="Proteomes" id="UP001165082">
    <property type="component" value="Unassembled WGS sequence"/>
</dbReference>
<evidence type="ECO:0000256" key="2">
    <source>
        <dbReference type="ARBA" id="ARBA00023043"/>
    </source>
</evidence>
<feature type="repeat" description="ANK" evidence="3">
    <location>
        <begin position="156"/>
        <end position="186"/>
    </location>
</feature>
<protein>
    <submittedName>
        <fullName evidence="5">Uncharacterized protein</fullName>
    </submittedName>
</protein>
<dbReference type="Pfam" id="PF12796">
    <property type="entry name" value="Ank_2"/>
    <property type="match status" value="1"/>
</dbReference>
<name>A0A9W7KSR3_9STRA</name>
<dbReference type="PANTHER" id="PTHR24173:SF74">
    <property type="entry name" value="ANKYRIN REPEAT DOMAIN-CONTAINING PROTEIN 16"/>
    <property type="match status" value="1"/>
</dbReference>
<dbReference type="PROSITE" id="PS50297">
    <property type="entry name" value="ANK_REP_REGION"/>
    <property type="match status" value="2"/>
</dbReference>
<keyword evidence="6" id="KW-1185">Reference proteome</keyword>
<evidence type="ECO:0000313" key="5">
    <source>
        <dbReference type="EMBL" id="GMI10247.1"/>
    </source>
</evidence>
<dbReference type="EMBL" id="BRXZ01000365">
    <property type="protein sequence ID" value="GMI10247.1"/>
    <property type="molecule type" value="Genomic_DNA"/>
</dbReference>
<feature type="region of interest" description="Disordered" evidence="4">
    <location>
        <begin position="1"/>
        <end position="25"/>
    </location>
</feature>
<accession>A0A9W7KSR3</accession>
<evidence type="ECO:0000256" key="1">
    <source>
        <dbReference type="ARBA" id="ARBA00022737"/>
    </source>
</evidence>
<dbReference type="InterPro" id="IPR036770">
    <property type="entry name" value="Ankyrin_rpt-contain_sf"/>
</dbReference>
<dbReference type="Pfam" id="PF00023">
    <property type="entry name" value="Ank"/>
    <property type="match status" value="1"/>
</dbReference>
<feature type="compositionally biased region" description="Acidic residues" evidence="4">
    <location>
        <begin position="1"/>
        <end position="20"/>
    </location>
</feature>
<comment type="caution">
    <text evidence="5">The sequence shown here is derived from an EMBL/GenBank/DDBJ whole genome shotgun (WGS) entry which is preliminary data.</text>
</comment>
<evidence type="ECO:0000256" key="4">
    <source>
        <dbReference type="SAM" id="MobiDB-lite"/>
    </source>
</evidence>
<feature type="repeat" description="ANK" evidence="3">
    <location>
        <begin position="70"/>
        <end position="102"/>
    </location>
</feature>